<keyword evidence="5" id="KW-0067">ATP-binding</keyword>
<organism evidence="6">
    <name type="scientific">marine sediment metagenome</name>
    <dbReference type="NCBI Taxonomy" id="412755"/>
    <lineage>
        <taxon>unclassified sequences</taxon>
        <taxon>metagenomes</taxon>
        <taxon>ecological metagenomes</taxon>
    </lineage>
</organism>
<protein>
    <recommendedName>
        <fullName evidence="7">Phosphoribosylformylglycinamidine synthase, purS protein</fullName>
    </recommendedName>
</protein>
<reference evidence="6" key="1">
    <citation type="journal article" date="2014" name="Front. Microbiol.">
        <title>High frequency of phylogenetically diverse reductive dehalogenase-homologous genes in deep subseafloor sedimentary metagenomes.</title>
        <authorList>
            <person name="Kawai M."/>
            <person name="Futagami T."/>
            <person name="Toyoda A."/>
            <person name="Takaki Y."/>
            <person name="Nishi S."/>
            <person name="Hori S."/>
            <person name="Arai W."/>
            <person name="Tsubouchi T."/>
            <person name="Morono Y."/>
            <person name="Uchiyama I."/>
            <person name="Ito T."/>
            <person name="Fujiyama A."/>
            <person name="Inagaki F."/>
            <person name="Takami H."/>
        </authorList>
    </citation>
    <scope>NUCLEOTIDE SEQUENCE</scope>
    <source>
        <strain evidence="6">Expedition CK06-06</strain>
    </source>
</reference>
<dbReference type="AlphaFoldDB" id="X1HZ45"/>
<evidence type="ECO:0000256" key="1">
    <source>
        <dbReference type="ARBA" id="ARBA00022490"/>
    </source>
</evidence>
<dbReference type="NCBIfam" id="TIGR00302">
    <property type="entry name" value="phosphoribosylformylglycinamidine synthase subunit PurS"/>
    <property type="match status" value="1"/>
</dbReference>
<keyword evidence="1" id="KW-0963">Cytoplasm</keyword>
<dbReference type="GO" id="GO:0006164">
    <property type="term" value="P:purine nucleotide biosynthetic process"/>
    <property type="evidence" value="ECO:0007669"/>
    <property type="project" value="UniProtKB-KW"/>
</dbReference>
<dbReference type="SUPFAM" id="SSF82697">
    <property type="entry name" value="PurS-like"/>
    <property type="match status" value="1"/>
</dbReference>
<evidence type="ECO:0008006" key="7">
    <source>
        <dbReference type="Google" id="ProtNLM"/>
    </source>
</evidence>
<dbReference type="GO" id="GO:0016874">
    <property type="term" value="F:ligase activity"/>
    <property type="evidence" value="ECO:0007669"/>
    <property type="project" value="UniProtKB-KW"/>
</dbReference>
<comment type="caution">
    <text evidence="6">The sequence shown here is derived from an EMBL/GenBank/DDBJ whole genome shotgun (WGS) entry which is preliminary data.</text>
</comment>
<dbReference type="Pfam" id="PF02700">
    <property type="entry name" value="PurS"/>
    <property type="match status" value="1"/>
</dbReference>
<evidence type="ECO:0000256" key="3">
    <source>
        <dbReference type="ARBA" id="ARBA00022741"/>
    </source>
</evidence>
<dbReference type="InterPro" id="IPR003850">
    <property type="entry name" value="PurS"/>
</dbReference>
<dbReference type="PANTHER" id="PTHR34696:SF1">
    <property type="entry name" value="PHOSPHORIBOSYLFORMYLGLYCINAMIDINE SYNTHASE SUBUNIT PURS"/>
    <property type="match status" value="1"/>
</dbReference>
<keyword evidence="2" id="KW-0436">Ligase</keyword>
<keyword evidence="4" id="KW-0658">Purine biosynthesis</keyword>
<dbReference type="InterPro" id="IPR036604">
    <property type="entry name" value="PurS-like_sf"/>
</dbReference>
<evidence type="ECO:0000313" key="6">
    <source>
        <dbReference type="EMBL" id="GAH75421.1"/>
    </source>
</evidence>
<evidence type="ECO:0000256" key="5">
    <source>
        <dbReference type="ARBA" id="ARBA00022840"/>
    </source>
</evidence>
<evidence type="ECO:0000256" key="2">
    <source>
        <dbReference type="ARBA" id="ARBA00022598"/>
    </source>
</evidence>
<dbReference type="GO" id="GO:0005524">
    <property type="term" value="F:ATP binding"/>
    <property type="evidence" value="ECO:0007669"/>
    <property type="project" value="UniProtKB-KW"/>
</dbReference>
<sequence length="90" mass="10526">MALQEFIVEVIISNKEKARDPVGETIKRDLLAKKGYDMVSNVRSGQYLRFNLNTESEERAKNIIEDLLNKLRIYNPVTQNFRILKLQKES</sequence>
<dbReference type="EMBL" id="BARU01030229">
    <property type="protein sequence ID" value="GAH75421.1"/>
    <property type="molecule type" value="Genomic_DNA"/>
</dbReference>
<dbReference type="PANTHER" id="PTHR34696">
    <property type="entry name" value="PHOSPHORIBOSYLFORMYLGLYCINAMIDINE SYNTHASE SUBUNIT PURS"/>
    <property type="match status" value="1"/>
</dbReference>
<keyword evidence="3" id="KW-0547">Nucleotide-binding</keyword>
<name>X1HZ45_9ZZZZ</name>
<gene>
    <name evidence="6" type="ORF">S03H2_48006</name>
</gene>
<dbReference type="Gene3D" id="3.30.1280.10">
    <property type="entry name" value="Phosphoribosylformylglycinamidine synthase subunit PurS"/>
    <property type="match status" value="1"/>
</dbReference>
<evidence type="ECO:0000256" key="4">
    <source>
        <dbReference type="ARBA" id="ARBA00022755"/>
    </source>
</evidence>
<accession>X1HZ45</accession>
<proteinExistence type="predicted"/>